<keyword evidence="7 9" id="KW-0472">Membrane</keyword>
<feature type="domain" description="Tripartite ATP-independent periplasmic transporters DctQ component" evidence="10">
    <location>
        <begin position="30"/>
        <end position="158"/>
    </location>
</feature>
<dbReference type="PANTHER" id="PTHR35011">
    <property type="entry name" value="2,3-DIKETO-L-GULONATE TRAP TRANSPORTER SMALL PERMEASE PROTEIN YIAM"/>
    <property type="match status" value="1"/>
</dbReference>
<evidence type="ECO:0000313" key="11">
    <source>
        <dbReference type="EMBL" id="MBI1495013.1"/>
    </source>
</evidence>
<evidence type="ECO:0000256" key="3">
    <source>
        <dbReference type="ARBA" id="ARBA00022475"/>
    </source>
</evidence>
<feature type="transmembrane region" description="Helical" evidence="9">
    <location>
        <begin position="90"/>
        <end position="110"/>
    </location>
</feature>
<dbReference type="Pfam" id="PF04290">
    <property type="entry name" value="DctQ"/>
    <property type="match status" value="1"/>
</dbReference>
<comment type="function">
    <text evidence="9">Part of the tripartite ATP-independent periplasmic (TRAP) transport system.</text>
</comment>
<evidence type="ECO:0000256" key="6">
    <source>
        <dbReference type="ARBA" id="ARBA00022989"/>
    </source>
</evidence>
<evidence type="ECO:0000256" key="2">
    <source>
        <dbReference type="ARBA" id="ARBA00022448"/>
    </source>
</evidence>
<keyword evidence="2 9" id="KW-0813">Transport</keyword>
<name>A0A8J7IE11_9RHOB</name>
<feature type="transmembrane region" description="Helical" evidence="9">
    <location>
        <begin position="130"/>
        <end position="156"/>
    </location>
</feature>
<dbReference type="InterPro" id="IPR055348">
    <property type="entry name" value="DctQ"/>
</dbReference>
<evidence type="ECO:0000256" key="8">
    <source>
        <dbReference type="ARBA" id="ARBA00038436"/>
    </source>
</evidence>
<dbReference type="AlphaFoldDB" id="A0A8J7IE11"/>
<dbReference type="GO" id="GO:0022857">
    <property type="term" value="F:transmembrane transporter activity"/>
    <property type="evidence" value="ECO:0007669"/>
    <property type="project" value="UniProtKB-UniRule"/>
</dbReference>
<keyword evidence="12" id="KW-1185">Reference proteome</keyword>
<reference evidence="11" key="1">
    <citation type="submission" date="2020-10" db="EMBL/GenBank/DDBJ databases">
        <title>Paenihalocynthiibacter styelae gen. nov., sp. nov., isolated from stalked sea squirt Styela clava.</title>
        <authorList>
            <person name="Kim Y.-O."/>
            <person name="Yoon J.-H."/>
        </authorList>
    </citation>
    <scope>NUCLEOTIDE SEQUENCE</scope>
    <source>
        <strain evidence="11">MYP1-1</strain>
    </source>
</reference>
<feature type="transmembrane region" description="Helical" evidence="9">
    <location>
        <begin position="20"/>
        <end position="40"/>
    </location>
</feature>
<keyword evidence="3" id="KW-1003">Cell membrane</keyword>
<accession>A0A8J7IE11</accession>
<gene>
    <name evidence="11" type="ORF">H1D41_15320</name>
</gene>
<protein>
    <recommendedName>
        <fullName evidence="9">TRAP transporter small permease protein</fullName>
    </recommendedName>
</protein>
<evidence type="ECO:0000256" key="4">
    <source>
        <dbReference type="ARBA" id="ARBA00022519"/>
    </source>
</evidence>
<evidence type="ECO:0000256" key="1">
    <source>
        <dbReference type="ARBA" id="ARBA00004429"/>
    </source>
</evidence>
<proteinExistence type="inferred from homology"/>
<comment type="subunit">
    <text evidence="9">The complex comprises the extracytoplasmic solute receptor protein and the two transmembrane proteins.</text>
</comment>
<keyword evidence="5 9" id="KW-0812">Transmembrane</keyword>
<feature type="transmembrane region" description="Helical" evidence="9">
    <location>
        <begin position="52"/>
        <end position="69"/>
    </location>
</feature>
<organism evidence="11 12">
    <name type="scientific">Halocynthiibacter styelae</name>
    <dbReference type="NCBI Taxonomy" id="2761955"/>
    <lineage>
        <taxon>Bacteria</taxon>
        <taxon>Pseudomonadati</taxon>
        <taxon>Pseudomonadota</taxon>
        <taxon>Alphaproteobacteria</taxon>
        <taxon>Rhodobacterales</taxon>
        <taxon>Paracoccaceae</taxon>
        <taxon>Halocynthiibacter</taxon>
    </lineage>
</organism>
<comment type="caution">
    <text evidence="11">The sequence shown here is derived from an EMBL/GenBank/DDBJ whole genome shotgun (WGS) entry which is preliminary data.</text>
</comment>
<comment type="similarity">
    <text evidence="8 9">Belongs to the TRAP transporter small permease family.</text>
</comment>
<evidence type="ECO:0000256" key="7">
    <source>
        <dbReference type="ARBA" id="ARBA00023136"/>
    </source>
</evidence>
<evidence type="ECO:0000259" key="10">
    <source>
        <dbReference type="Pfam" id="PF04290"/>
    </source>
</evidence>
<keyword evidence="4 9" id="KW-0997">Cell inner membrane</keyword>
<comment type="subcellular location">
    <subcellularLocation>
        <location evidence="1 9">Cell inner membrane</location>
        <topology evidence="1 9">Multi-pass membrane protein</topology>
    </subcellularLocation>
</comment>
<dbReference type="PANTHER" id="PTHR35011:SF10">
    <property type="entry name" value="TRAP TRANSPORTER SMALL PERMEASE PROTEIN"/>
    <property type="match status" value="1"/>
</dbReference>
<dbReference type="GO" id="GO:0015740">
    <property type="term" value="P:C4-dicarboxylate transport"/>
    <property type="evidence" value="ECO:0007669"/>
    <property type="project" value="TreeGrafter"/>
</dbReference>
<keyword evidence="6 9" id="KW-1133">Transmembrane helix</keyword>
<evidence type="ECO:0000256" key="5">
    <source>
        <dbReference type="ARBA" id="ARBA00022692"/>
    </source>
</evidence>
<sequence length="175" mass="19772">MTLLRFLRVLLDALYRYAGYLAAVFLILILCFVSMQMMARWIGEIMTGAPEFTGYCMAAASFLALPYALNSGSHIRVNLLLGALGKLRKFGEIWCWAIASYFTYIFAKYAVKLTYESYKFNDISQGQDAWPIWIPQVSMVIGTVLLAICAFDNLFCTLFTGKDNIRHDVADLQGE</sequence>
<dbReference type="Proteomes" id="UP000640583">
    <property type="component" value="Unassembled WGS sequence"/>
</dbReference>
<dbReference type="RefSeq" id="WP_228849735.1">
    <property type="nucleotide sequence ID" value="NZ_JADCKQ010000013.1"/>
</dbReference>
<dbReference type="GO" id="GO:0005886">
    <property type="term" value="C:plasma membrane"/>
    <property type="evidence" value="ECO:0007669"/>
    <property type="project" value="UniProtKB-SubCell"/>
</dbReference>
<evidence type="ECO:0000313" key="12">
    <source>
        <dbReference type="Proteomes" id="UP000640583"/>
    </source>
</evidence>
<evidence type="ECO:0000256" key="9">
    <source>
        <dbReference type="RuleBase" id="RU369079"/>
    </source>
</evidence>
<dbReference type="InterPro" id="IPR007387">
    <property type="entry name" value="TRAP_DctQ"/>
</dbReference>
<dbReference type="EMBL" id="JADCKQ010000013">
    <property type="protein sequence ID" value="MBI1495013.1"/>
    <property type="molecule type" value="Genomic_DNA"/>
</dbReference>